<evidence type="ECO:0000256" key="1">
    <source>
        <dbReference type="ARBA" id="ARBA00004141"/>
    </source>
</evidence>
<feature type="transmembrane region" description="Helical" evidence="7">
    <location>
        <begin position="496"/>
        <end position="518"/>
    </location>
</feature>
<accession>A0AAW1L5F8</accession>
<feature type="transmembrane region" description="Helical" evidence="7">
    <location>
        <begin position="420"/>
        <end position="441"/>
    </location>
</feature>
<evidence type="ECO:0000256" key="7">
    <source>
        <dbReference type="SAM" id="Phobius"/>
    </source>
</evidence>
<dbReference type="Pfam" id="PF07810">
    <property type="entry name" value="TMC"/>
    <property type="match status" value="1"/>
</dbReference>
<feature type="transmembrane region" description="Helical" evidence="7">
    <location>
        <begin position="211"/>
        <end position="232"/>
    </location>
</feature>
<evidence type="ECO:0000256" key="2">
    <source>
        <dbReference type="ARBA" id="ARBA00006510"/>
    </source>
</evidence>
<keyword evidence="3 7" id="KW-0812">Transmembrane</keyword>
<evidence type="ECO:0000259" key="8">
    <source>
        <dbReference type="Pfam" id="PF07810"/>
    </source>
</evidence>
<dbReference type="InterPro" id="IPR012496">
    <property type="entry name" value="TMC_dom"/>
</dbReference>
<evidence type="ECO:0000256" key="6">
    <source>
        <dbReference type="SAM" id="MobiDB-lite"/>
    </source>
</evidence>
<name>A0AAW1L5F8_POPJA</name>
<proteinExistence type="inferred from homology"/>
<keyword evidence="10" id="KW-1185">Reference proteome</keyword>
<keyword evidence="4 7" id="KW-1133">Transmembrane helix</keyword>
<feature type="transmembrane region" description="Helical" evidence="7">
    <location>
        <begin position="453"/>
        <end position="476"/>
    </location>
</feature>
<sequence length="541" mass="62098">MAVQEENAYTALSKPVIHRRSTLKDLFEQRNMTQTNNNSSAETVESSVTNGRSNNPRLEQHRERQNTTPRTVPRNLEERRKWVTQAATLNRQPLYEHAQKILEYMQQDTSLMSNDTDGEMLRREALRDMPQCLAVKKIIKRKFMTSVNGSNKTLGCGKMLKYQIGIWFSRVKSYIRNLSYSYELWYSSLKEIEGNFGSGVSTYFKFLRRLFILNFLMAILCISFIITPQAIFSVNETGDNVTVVENDVPFSAEDLFTGAGYLTNTLMYYGFFTTGRINGIYSMPQAYFYTMICVFIGNAIIIGVNMAKSYRKNFIETMGGLQNVFAYKIFCGWDYSIAKEQAANLKSNTIYTELKELLSDYFKSSIKRSFLQKFIVVTLQLVGHLFVFALVGGIGYLMWILLERHRADDDDENISSTAPILTAVIINAIVLVCPLIFRLIGSYEGYKSPRVRVIVTFLRTLLLEIVIVGILTVFWLTHSEKQTCWENSLGQEIYRLILFDFFFSVVFLSLFEGARYLLHKKVKSIKAPEFDISGNTFSVSS</sequence>
<feature type="transmembrane region" description="Helical" evidence="7">
    <location>
        <begin position="286"/>
        <end position="307"/>
    </location>
</feature>
<feature type="compositionally biased region" description="Polar residues" evidence="6">
    <location>
        <begin position="30"/>
        <end position="57"/>
    </location>
</feature>
<dbReference type="AlphaFoldDB" id="A0AAW1L5F8"/>
<dbReference type="PANTHER" id="PTHR23302:SF43">
    <property type="entry name" value="TMC DOMAIN-CONTAINING PROTEIN"/>
    <property type="match status" value="1"/>
</dbReference>
<dbReference type="GO" id="GO:0005886">
    <property type="term" value="C:plasma membrane"/>
    <property type="evidence" value="ECO:0007669"/>
    <property type="project" value="InterPro"/>
</dbReference>
<organism evidence="9 10">
    <name type="scientific">Popillia japonica</name>
    <name type="common">Japanese beetle</name>
    <dbReference type="NCBI Taxonomy" id="7064"/>
    <lineage>
        <taxon>Eukaryota</taxon>
        <taxon>Metazoa</taxon>
        <taxon>Ecdysozoa</taxon>
        <taxon>Arthropoda</taxon>
        <taxon>Hexapoda</taxon>
        <taxon>Insecta</taxon>
        <taxon>Pterygota</taxon>
        <taxon>Neoptera</taxon>
        <taxon>Endopterygota</taxon>
        <taxon>Coleoptera</taxon>
        <taxon>Polyphaga</taxon>
        <taxon>Scarabaeiformia</taxon>
        <taxon>Scarabaeidae</taxon>
        <taxon>Rutelinae</taxon>
        <taxon>Popillia</taxon>
    </lineage>
</organism>
<gene>
    <name evidence="9" type="ORF">QE152_g15509</name>
</gene>
<keyword evidence="5 7" id="KW-0472">Membrane</keyword>
<comment type="caution">
    <text evidence="9">The sequence shown here is derived from an EMBL/GenBank/DDBJ whole genome shotgun (WGS) entry which is preliminary data.</text>
</comment>
<dbReference type="InterPro" id="IPR038900">
    <property type="entry name" value="TMC"/>
</dbReference>
<feature type="domain" description="TMC" evidence="8">
    <location>
        <begin position="484"/>
        <end position="538"/>
    </location>
</feature>
<evidence type="ECO:0000313" key="9">
    <source>
        <dbReference type="EMBL" id="KAK9730057.1"/>
    </source>
</evidence>
<feature type="region of interest" description="Disordered" evidence="6">
    <location>
        <begin position="30"/>
        <end position="71"/>
    </location>
</feature>
<evidence type="ECO:0000256" key="4">
    <source>
        <dbReference type="ARBA" id="ARBA00022989"/>
    </source>
</evidence>
<dbReference type="Proteomes" id="UP001458880">
    <property type="component" value="Unassembled WGS sequence"/>
</dbReference>
<evidence type="ECO:0000313" key="10">
    <source>
        <dbReference type="Proteomes" id="UP001458880"/>
    </source>
</evidence>
<protein>
    <submittedName>
        <fullName evidence="9">TMC domain</fullName>
    </submittedName>
</protein>
<evidence type="ECO:0000256" key="5">
    <source>
        <dbReference type="ARBA" id="ARBA00023136"/>
    </source>
</evidence>
<feature type="transmembrane region" description="Helical" evidence="7">
    <location>
        <begin position="374"/>
        <end position="400"/>
    </location>
</feature>
<comment type="subcellular location">
    <subcellularLocation>
        <location evidence="1">Membrane</location>
        <topology evidence="1">Multi-pass membrane protein</topology>
    </subcellularLocation>
</comment>
<dbReference type="PANTHER" id="PTHR23302">
    <property type="entry name" value="TRANSMEMBRANE CHANNEL-RELATED"/>
    <property type="match status" value="1"/>
</dbReference>
<reference evidence="9 10" key="1">
    <citation type="journal article" date="2024" name="BMC Genomics">
        <title>De novo assembly and annotation of Popillia japonica's genome with initial clues to its potential as an invasive pest.</title>
        <authorList>
            <person name="Cucini C."/>
            <person name="Boschi S."/>
            <person name="Funari R."/>
            <person name="Cardaioli E."/>
            <person name="Iannotti N."/>
            <person name="Marturano G."/>
            <person name="Paoli F."/>
            <person name="Bruttini M."/>
            <person name="Carapelli A."/>
            <person name="Frati F."/>
            <person name="Nardi F."/>
        </authorList>
    </citation>
    <scope>NUCLEOTIDE SEQUENCE [LARGE SCALE GENOMIC DNA]</scope>
    <source>
        <strain evidence="9">DMR45628</strain>
    </source>
</reference>
<dbReference type="EMBL" id="JASPKY010000153">
    <property type="protein sequence ID" value="KAK9730057.1"/>
    <property type="molecule type" value="Genomic_DNA"/>
</dbReference>
<comment type="similarity">
    <text evidence="2">Belongs to the TMC family.</text>
</comment>
<evidence type="ECO:0000256" key="3">
    <source>
        <dbReference type="ARBA" id="ARBA00022692"/>
    </source>
</evidence>
<dbReference type="GO" id="GO:0008381">
    <property type="term" value="F:mechanosensitive monoatomic ion channel activity"/>
    <property type="evidence" value="ECO:0007669"/>
    <property type="project" value="TreeGrafter"/>
</dbReference>